<dbReference type="Pfam" id="PF00551">
    <property type="entry name" value="Formyl_trans_N"/>
    <property type="match status" value="1"/>
</dbReference>
<dbReference type="eggNOG" id="KOG3082">
    <property type="taxonomic scope" value="Eukaryota"/>
</dbReference>
<proteinExistence type="predicted"/>
<dbReference type="SUPFAM" id="SSF53328">
    <property type="entry name" value="Formyltransferase"/>
    <property type="match status" value="1"/>
</dbReference>
<dbReference type="AlphaFoldDB" id="N1PNT3"/>
<sequence length="378" mass="41606">MFRQHFLGRGRPATPSAWVKSYTSSQIRWSTGAEQRHRPLRVLFCGADQFSAASLWEVYSLQQKDRSKIASIDVVCRPDKKVGRGLKQTLEVPIKPFAINLGLNIHQIDTFKGWSPPQPVDLVIAVSFGLLVPSRILTGATYGGLNVHPSLLPDLRGAAPIQQALLQNRSHTGVSLQTMHPTKFDHGVIVDQTPAPGVLISENANADQLLQELTPLGAKMLRKAIEEGSFVSPQPLAQTSNLSGEHTLASKITPEDRHINWETWSSDRIIRYDRVIGRLWDTTTYQRCYLPHKNPSIKRVTFDGPWRRASRIEGPELAPGEPALCVSADGSTKRFAICTADGQMVVPKTATIEGASKGKALQSLMHALQLSVRVPNGP</sequence>
<dbReference type="EC" id="2.1.2.9" evidence="1"/>
<reference evidence="4" key="1">
    <citation type="journal article" date="2012" name="PLoS Genet.">
        <title>The genomes of the fungal plant pathogens Cladosporium fulvum and Dothistroma septosporum reveal adaptation to different hosts and lifestyles but also signatures of common ancestry.</title>
        <authorList>
            <person name="de Wit P.J.G.M."/>
            <person name="van der Burgt A."/>
            <person name="Oekmen B."/>
            <person name="Stergiopoulos I."/>
            <person name="Abd-Elsalam K.A."/>
            <person name="Aerts A.L."/>
            <person name="Bahkali A.H."/>
            <person name="Beenen H.G."/>
            <person name="Chettri P."/>
            <person name="Cox M.P."/>
            <person name="Datema E."/>
            <person name="de Vries R.P."/>
            <person name="Dhillon B."/>
            <person name="Ganley A.R."/>
            <person name="Griffiths S.A."/>
            <person name="Guo Y."/>
            <person name="Hamelin R.C."/>
            <person name="Henrissat B."/>
            <person name="Kabir M.S."/>
            <person name="Jashni M.K."/>
            <person name="Kema G."/>
            <person name="Klaubauf S."/>
            <person name="Lapidus A."/>
            <person name="Levasseur A."/>
            <person name="Lindquist E."/>
            <person name="Mehrabi R."/>
            <person name="Ohm R.A."/>
            <person name="Owen T.J."/>
            <person name="Salamov A."/>
            <person name="Schwelm A."/>
            <person name="Schijlen E."/>
            <person name="Sun H."/>
            <person name="van den Burg H.A."/>
            <person name="van Ham R.C.H.J."/>
            <person name="Zhang S."/>
            <person name="Goodwin S.B."/>
            <person name="Grigoriev I.V."/>
            <person name="Collemare J."/>
            <person name="Bradshaw R.E."/>
        </authorList>
    </citation>
    <scope>NUCLEOTIDE SEQUENCE [LARGE SCALE GENOMIC DNA]</scope>
    <source>
        <strain evidence="4">NZE10 / CBS 128990</strain>
    </source>
</reference>
<dbReference type="STRING" id="675120.N1PNT3"/>
<evidence type="ECO:0000313" key="4">
    <source>
        <dbReference type="Proteomes" id="UP000016933"/>
    </source>
</evidence>
<name>N1PNT3_DOTSN</name>
<feature type="domain" description="Formyl transferase N-terminal" evidence="2">
    <location>
        <begin position="42"/>
        <end position="223"/>
    </location>
</feature>
<dbReference type="EMBL" id="KB446539">
    <property type="protein sequence ID" value="EME44583.1"/>
    <property type="molecule type" value="Genomic_DNA"/>
</dbReference>
<accession>N1PNT3</accession>
<dbReference type="HOGENOM" id="CLU_033347_0_1_1"/>
<dbReference type="OMA" id="KEWWNGV"/>
<evidence type="ECO:0000313" key="3">
    <source>
        <dbReference type="EMBL" id="EME44583.1"/>
    </source>
</evidence>
<reference evidence="3 4" key="2">
    <citation type="journal article" date="2012" name="PLoS Pathog.">
        <title>Diverse lifestyles and strategies of plant pathogenesis encoded in the genomes of eighteen Dothideomycetes fungi.</title>
        <authorList>
            <person name="Ohm R.A."/>
            <person name="Feau N."/>
            <person name="Henrissat B."/>
            <person name="Schoch C.L."/>
            <person name="Horwitz B.A."/>
            <person name="Barry K.W."/>
            <person name="Condon B.J."/>
            <person name="Copeland A.C."/>
            <person name="Dhillon B."/>
            <person name="Glaser F."/>
            <person name="Hesse C.N."/>
            <person name="Kosti I."/>
            <person name="LaButti K."/>
            <person name="Lindquist E.A."/>
            <person name="Lucas S."/>
            <person name="Salamov A.A."/>
            <person name="Bradshaw R.E."/>
            <person name="Ciuffetti L."/>
            <person name="Hamelin R.C."/>
            <person name="Kema G.H.J."/>
            <person name="Lawrence C."/>
            <person name="Scott J.A."/>
            <person name="Spatafora J.W."/>
            <person name="Turgeon B.G."/>
            <person name="de Wit P.J.G.M."/>
            <person name="Zhong S."/>
            <person name="Goodwin S.B."/>
            <person name="Grigoriev I.V."/>
        </authorList>
    </citation>
    <scope>NUCLEOTIDE SEQUENCE [LARGE SCALE GENOMIC DNA]</scope>
    <source>
        <strain evidence="4">NZE10 / CBS 128990</strain>
    </source>
</reference>
<dbReference type="PANTHER" id="PTHR11138">
    <property type="entry name" value="METHIONYL-TRNA FORMYLTRANSFERASE"/>
    <property type="match status" value="1"/>
</dbReference>
<dbReference type="GO" id="GO:0004479">
    <property type="term" value="F:methionyl-tRNA formyltransferase activity"/>
    <property type="evidence" value="ECO:0007669"/>
    <property type="project" value="UniProtKB-EC"/>
</dbReference>
<dbReference type="InterPro" id="IPR041711">
    <property type="entry name" value="Met-tRNA-FMT_N"/>
</dbReference>
<dbReference type="InterPro" id="IPR036477">
    <property type="entry name" value="Formyl_transf_N_sf"/>
</dbReference>
<dbReference type="InterPro" id="IPR002376">
    <property type="entry name" value="Formyl_transf_N"/>
</dbReference>
<dbReference type="PANTHER" id="PTHR11138:SF5">
    <property type="entry name" value="METHIONYL-TRNA FORMYLTRANSFERASE, MITOCHONDRIAL"/>
    <property type="match status" value="1"/>
</dbReference>
<organism evidence="3 4">
    <name type="scientific">Dothistroma septosporum (strain NZE10 / CBS 128990)</name>
    <name type="common">Red band needle blight fungus</name>
    <name type="synonym">Mycosphaerella pini</name>
    <dbReference type="NCBI Taxonomy" id="675120"/>
    <lineage>
        <taxon>Eukaryota</taxon>
        <taxon>Fungi</taxon>
        <taxon>Dikarya</taxon>
        <taxon>Ascomycota</taxon>
        <taxon>Pezizomycotina</taxon>
        <taxon>Dothideomycetes</taxon>
        <taxon>Dothideomycetidae</taxon>
        <taxon>Mycosphaerellales</taxon>
        <taxon>Mycosphaerellaceae</taxon>
        <taxon>Dothistroma</taxon>
    </lineage>
</organism>
<dbReference type="CDD" id="cd08646">
    <property type="entry name" value="FMT_core_Met-tRNA-FMT_N"/>
    <property type="match status" value="1"/>
</dbReference>
<dbReference type="GO" id="GO:0005739">
    <property type="term" value="C:mitochondrion"/>
    <property type="evidence" value="ECO:0007669"/>
    <property type="project" value="TreeGrafter"/>
</dbReference>
<dbReference type="Proteomes" id="UP000016933">
    <property type="component" value="Unassembled WGS sequence"/>
</dbReference>
<dbReference type="Gene3D" id="3.40.50.12230">
    <property type="match status" value="1"/>
</dbReference>
<keyword evidence="4" id="KW-1185">Reference proteome</keyword>
<dbReference type="OrthoDB" id="10268103at2759"/>
<protein>
    <recommendedName>
        <fullName evidence="1">methionyl-tRNA formyltransferase</fullName>
        <ecNumber evidence="1">2.1.2.9</ecNumber>
    </recommendedName>
</protein>
<evidence type="ECO:0000256" key="1">
    <source>
        <dbReference type="ARBA" id="ARBA00012261"/>
    </source>
</evidence>
<evidence type="ECO:0000259" key="2">
    <source>
        <dbReference type="Pfam" id="PF00551"/>
    </source>
</evidence>
<gene>
    <name evidence="3" type="ORF">DOTSEDRAFT_172863</name>
</gene>